<protein>
    <submittedName>
        <fullName evidence="1">Uncharacterized protein</fullName>
    </submittedName>
</protein>
<reference evidence="1" key="2">
    <citation type="journal article" date="2015" name="Fish Shellfish Immunol.">
        <title>Early steps in the European eel (Anguilla anguilla)-Vibrio vulnificus interaction in the gills: Role of the RtxA13 toxin.</title>
        <authorList>
            <person name="Callol A."/>
            <person name="Pajuelo D."/>
            <person name="Ebbesson L."/>
            <person name="Teles M."/>
            <person name="MacKenzie S."/>
            <person name="Amaro C."/>
        </authorList>
    </citation>
    <scope>NUCLEOTIDE SEQUENCE</scope>
</reference>
<dbReference type="AlphaFoldDB" id="A0A0E9X4R3"/>
<evidence type="ECO:0000313" key="1">
    <source>
        <dbReference type="EMBL" id="JAH96850.1"/>
    </source>
</evidence>
<reference evidence="1" key="1">
    <citation type="submission" date="2014-11" db="EMBL/GenBank/DDBJ databases">
        <authorList>
            <person name="Amaro Gonzalez C."/>
        </authorList>
    </citation>
    <scope>NUCLEOTIDE SEQUENCE</scope>
</reference>
<proteinExistence type="predicted"/>
<sequence length="85" mass="9914">MLVGTNGWWMVRHVIEKVVISNSCLCRLTNWLSNFRRTCCEYQITTFDPKEMCAFKNELCPVRDRMGLLKVGHNSICYHCISSPQ</sequence>
<organism evidence="1">
    <name type="scientific">Anguilla anguilla</name>
    <name type="common">European freshwater eel</name>
    <name type="synonym">Muraena anguilla</name>
    <dbReference type="NCBI Taxonomy" id="7936"/>
    <lineage>
        <taxon>Eukaryota</taxon>
        <taxon>Metazoa</taxon>
        <taxon>Chordata</taxon>
        <taxon>Craniata</taxon>
        <taxon>Vertebrata</taxon>
        <taxon>Euteleostomi</taxon>
        <taxon>Actinopterygii</taxon>
        <taxon>Neopterygii</taxon>
        <taxon>Teleostei</taxon>
        <taxon>Anguilliformes</taxon>
        <taxon>Anguillidae</taxon>
        <taxon>Anguilla</taxon>
    </lineage>
</organism>
<accession>A0A0E9X4R3</accession>
<dbReference type="EMBL" id="GBXM01011727">
    <property type="protein sequence ID" value="JAH96850.1"/>
    <property type="molecule type" value="Transcribed_RNA"/>
</dbReference>
<name>A0A0E9X4R3_ANGAN</name>